<keyword evidence="1" id="KW-0812">Transmembrane</keyword>
<protein>
    <submittedName>
        <fullName evidence="2">Uncharacterized protein</fullName>
    </submittedName>
</protein>
<sequence length="807" mass="91423">MGSQYAVDDSDWKEVKIINGYAVFMGYLMMGVRGLGVLVVTWTTVVLLGGFVSDLRKKDFWCLTGITLVQTAGVFDFLLKEKLSDMVRSWWGLLATVFATFKEKEGEVVKVKKIRKITYILAVIQGLVLCIMLCPLGVLYMLGLYMSAGVSLWRLIEHDFGNEGVANMKPALQVLYSLAVAQGVLFGYKTIHGLGARNRLARLTAAEPGITVDEEVAAQYLEETLAGCAKDPSFATGRNLVTYGVGLMMESKSNEGFIAGIRVLGGAITDDDDYRHWPARDRKVLAKHLLTRLDSWNHMIQRLLDTVGPRSPYSREVREHAARIVALVARAIRLEQLPGVIECVSSVLDTSEEESNQQQDSDFDWLRSNYGDDKLKNYERVEMLEEYELEYLIYDQKNPSFPDFSLRNSPIIQRLFPWKRSETNKETRTRRGNTLVVHGFDGVLVECMNIIHKLAVDDDRRRIMSNTLLPHKIAMAPLKLHRDNHDACRSTPPKSAMLMLEQCWVLTEYLVPAVKENKQGSGGREEIQDEVEELCRLRSTVRSAIGNAIQGIFDCLDCAATQKRQGILILLHFSLDMSFILGSESRTRRLTWILLLIFMSLHHDDKEWMIFRYTDRANNMLPEDFCSWSRLAGEKLSYMLGEKHELPSGESARGLQLVRLALGDLTSAFVDDAEDISVRTHAAIIMEYLCVHYNPYADFTEEAERLLVGVIKKVVQEILIGCVSTREERQAHLTDVEQGGVSVYDDLENGMCQDGYTDSERLWKALVSLCRGGYMIQDSLRPKFEEIASKICEQQGKSFEYFKSLLV</sequence>
<dbReference type="AlphaFoldDB" id="A0ABC8VHF6"/>
<evidence type="ECO:0000313" key="3">
    <source>
        <dbReference type="Proteomes" id="UP001497457"/>
    </source>
</evidence>
<dbReference type="Proteomes" id="UP001497457">
    <property type="component" value="Chromosome 10rd"/>
</dbReference>
<feature type="transmembrane region" description="Helical" evidence="1">
    <location>
        <begin position="119"/>
        <end position="146"/>
    </location>
</feature>
<keyword evidence="3" id="KW-1185">Reference proteome</keyword>
<evidence type="ECO:0000256" key="1">
    <source>
        <dbReference type="SAM" id="Phobius"/>
    </source>
</evidence>
<keyword evidence="1" id="KW-1133">Transmembrane helix</keyword>
<gene>
    <name evidence="2" type="ORF">URODEC1_LOCUS3488</name>
</gene>
<accession>A0ABC8VHF6</accession>
<dbReference type="EMBL" id="OZ075120">
    <property type="protein sequence ID" value="CAL4890859.1"/>
    <property type="molecule type" value="Genomic_DNA"/>
</dbReference>
<organism evidence="2 3">
    <name type="scientific">Urochloa decumbens</name>
    <dbReference type="NCBI Taxonomy" id="240449"/>
    <lineage>
        <taxon>Eukaryota</taxon>
        <taxon>Viridiplantae</taxon>
        <taxon>Streptophyta</taxon>
        <taxon>Embryophyta</taxon>
        <taxon>Tracheophyta</taxon>
        <taxon>Spermatophyta</taxon>
        <taxon>Magnoliopsida</taxon>
        <taxon>Liliopsida</taxon>
        <taxon>Poales</taxon>
        <taxon>Poaceae</taxon>
        <taxon>PACMAD clade</taxon>
        <taxon>Panicoideae</taxon>
        <taxon>Panicodae</taxon>
        <taxon>Paniceae</taxon>
        <taxon>Melinidinae</taxon>
        <taxon>Urochloa</taxon>
    </lineage>
</organism>
<dbReference type="PANTHER" id="PTHR33115:SF22">
    <property type="entry name" value="OS12G0449900 PROTEIN"/>
    <property type="match status" value="1"/>
</dbReference>
<feature type="transmembrane region" description="Helical" evidence="1">
    <location>
        <begin position="21"/>
        <end position="48"/>
    </location>
</feature>
<proteinExistence type="predicted"/>
<keyword evidence="1" id="KW-0472">Membrane</keyword>
<evidence type="ECO:0000313" key="2">
    <source>
        <dbReference type="EMBL" id="CAL4890859.1"/>
    </source>
</evidence>
<reference evidence="2" key="1">
    <citation type="submission" date="2024-10" db="EMBL/GenBank/DDBJ databases">
        <authorList>
            <person name="Ryan C."/>
        </authorList>
    </citation>
    <scope>NUCLEOTIDE SEQUENCE [LARGE SCALE GENOMIC DNA]</scope>
</reference>
<dbReference type="PANTHER" id="PTHR33115">
    <property type="entry name" value="ARM REPEAT SUPERFAMILY PROTEIN"/>
    <property type="match status" value="1"/>
</dbReference>
<name>A0ABC8VHF6_9POAL</name>